<evidence type="ECO:0000256" key="1">
    <source>
        <dbReference type="ARBA" id="ARBA00004370"/>
    </source>
</evidence>
<keyword evidence="2 5" id="KW-0812">Transmembrane</keyword>
<dbReference type="PANTHER" id="PTHR35814:SF1">
    <property type="entry name" value="GLUTATHIONE S-TRANSFERASE-RELATED"/>
    <property type="match status" value="1"/>
</dbReference>
<proteinExistence type="predicted"/>
<gene>
    <name evidence="6" type="ORF">JIP62_04485</name>
</gene>
<name>A0ABX7BRK7_9CAUL</name>
<feature type="transmembrane region" description="Helical" evidence="5">
    <location>
        <begin position="12"/>
        <end position="30"/>
    </location>
</feature>
<comment type="subcellular location">
    <subcellularLocation>
        <location evidence="1">Membrane</location>
    </subcellularLocation>
</comment>
<dbReference type="Proteomes" id="UP000595448">
    <property type="component" value="Chromosome"/>
</dbReference>
<dbReference type="Gene3D" id="1.20.120.550">
    <property type="entry name" value="Membrane associated eicosanoid/glutathione metabolism-like domain"/>
    <property type="match status" value="1"/>
</dbReference>
<dbReference type="SUPFAM" id="SSF161084">
    <property type="entry name" value="MAPEG domain-like"/>
    <property type="match status" value="1"/>
</dbReference>
<dbReference type="RefSeq" id="WP_201103714.1">
    <property type="nucleotide sequence ID" value="NZ_CP067977.1"/>
</dbReference>
<dbReference type="InterPro" id="IPR001129">
    <property type="entry name" value="Membr-assoc_MAPEG"/>
</dbReference>
<evidence type="ECO:0000256" key="5">
    <source>
        <dbReference type="SAM" id="Phobius"/>
    </source>
</evidence>
<evidence type="ECO:0000313" key="6">
    <source>
        <dbReference type="EMBL" id="QQQ19363.1"/>
    </source>
</evidence>
<dbReference type="PANTHER" id="PTHR35814">
    <property type="match status" value="1"/>
</dbReference>
<evidence type="ECO:0000256" key="2">
    <source>
        <dbReference type="ARBA" id="ARBA00022692"/>
    </source>
</evidence>
<evidence type="ECO:0000313" key="7">
    <source>
        <dbReference type="Proteomes" id="UP000595448"/>
    </source>
</evidence>
<dbReference type="EMBL" id="CP067977">
    <property type="protein sequence ID" value="QQQ19363.1"/>
    <property type="molecule type" value="Genomic_DNA"/>
</dbReference>
<dbReference type="Pfam" id="PF01124">
    <property type="entry name" value="MAPEG"/>
    <property type="match status" value="1"/>
</dbReference>
<feature type="transmembrane region" description="Helical" evidence="5">
    <location>
        <begin position="60"/>
        <end position="89"/>
    </location>
</feature>
<protein>
    <submittedName>
        <fullName evidence="6">MAPEG family protein</fullName>
    </submittedName>
</protein>
<organism evidence="6 7">
    <name type="scientific">Brevundimonas vitisensis</name>
    <dbReference type="NCBI Taxonomy" id="2800818"/>
    <lineage>
        <taxon>Bacteria</taxon>
        <taxon>Pseudomonadati</taxon>
        <taxon>Pseudomonadota</taxon>
        <taxon>Alphaproteobacteria</taxon>
        <taxon>Caulobacterales</taxon>
        <taxon>Caulobacteraceae</taxon>
        <taxon>Brevundimonas</taxon>
    </lineage>
</organism>
<keyword evidence="7" id="KW-1185">Reference proteome</keyword>
<evidence type="ECO:0000256" key="3">
    <source>
        <dbReference type="ARBA" id="ARBA00022989"/>
    </source>
</evidence>
<accession>A0ABX7BRK7</accession>
<evidence type="ECO:0000256" key="4">
    <source>
        <dbReference type="ARBA" id="ARBA00023136"/>
    </source>
</evidence>
<dbReference type="InterPro" id="IPR023352">
    <property type="entry name" value="MAPEG-like_dom_sf"/>
</dbReference>
<reference evidence="6 7" key="1">
    <citation type="submission" date="2021-01" db="EMBL/GenBank/DDBJ databases">
        <title>Brevundimonas vitis sp. nov., an bacterium isolated from grape (Vitis vinifera).</title>
        <authorList>
            <person name="Jiang L."/>
            <person name="Lee J."/>
        </authorList>
    </citation>
    <scope>NUCLEOTIDE SEQUENCE [LARGE SCALE GENOMIC DNA]</scope>
    <source>
        <strain evidence="6 7">GRTSA-9</strain>
    </source>
</reference>
<feature type="transmembrane region" description="Helical" evidence="5">
    <location>
        <begin position="109"/>
        <end position="131"/>
    </location>
</feature>
<keyword evidence="4 5" id="KW-0472">Membrane</keyword>
<sequence length="132" mass="13461">MPDMTAAQAASLWSGLLVLLLVLLSVRVVMARRSHRVLLGDGGVAQVTLAGRVFGNAAEYIPAGIAALALLALLGMPAMAIHIIGGLLLAGRVVHAVSLSDKRPTAGRVAGMAMTFLALIGAGSMLVVHAFV</sequence>
<keyword evidence="3 5" id="KW-1133">Transmembrane helix</keyword>